<dbReference type="Gene3D" id="3.30.420.310">
    <property type="entry name" value="2-keto-3-deoxy-galactonokinase, C-terminal domain"/>
    <property type="match status" value="1"/>
</dbReference>
<dbReference type="Proteomes" id="UP001438953">
    <property type="component" value="Unassembled WGS sequence"/>
</dbReference>
<reference evidence="1 2" key="2">
    <citation type="submission" date="2024-06" db="EMBL/GenBank/DDBJ databases">
        <title>Thioclava kandeliae sp. nov. from a rhizosphere soil sample of Kandelia candel in a mangrove.</title>
        <authorList>
            <person name="Mu T."/>
        </authorList>
    </citation>
    <scope>NUCLEOTIDE SEQUENCE [LARGE SCALE GENOMIC DNA]</scope>
    <source>
        <strain evidence="1 2">CPCC 100088</strain>
    </source>
</reference>
<reference evidence="1 2" key="1">
    <citation type="submission" date="2024-01" db="EMBL/GenBank/DDBJ databases">
        <authorList>
            <person name="Deng Y."/>
            <person name="Su J."/>
        </authorList>
    </citation>
    <scope>NUCLEOTIDE SEQUENCE [LARGE SCALE GENOMIC DNA]</scope>
    <source>
        <strain evidence="1 2">CPCC 100088</strain>
    </source>
</reference>
<evidence type="ECO:0000313" key="1">
    <source>
        <dbReference type="EMBL" id="MER5171304.1"/>
    </source>
</evidence>
<sequence>MTEWLAGALDGARLHLWDDQAQTPQIRALDGADAQTVIAQEMDRLGAERAALAGAEGAVLRIPCKPARPEGSAHQLRLLPKLVQDHPACEVTPREVALIAGLLKARPQFDGVVAITGETTLWAQISAEEVVSITRTATGRLFAALGGGHPLPPDAAFEAALSETRARPERLMRELAQPMPKAQSLLGALIGAELCDTKPWWLGQQVLAFGPFATALSHALSLQGVAATEGAAEQAVLAGLRSYLE</sequence>
<gene>
    <name evidence="1" type="ORF">VSX56_05885</name>
</gene>
<protein>
    <submittedName>
        <fullName evidence="1">2-dehydro-3-deoxygalactonokinase</fullName>
    </submittedName>
</protein>
<comment type="caution">
    <text evidence="1">The sequence shown here is derived from an EMBL/GenBank/DDBJ whole genome shotgun (WGS) entry which is preliminary data.</text>
</comment>
<proteinExistence type="predicted"/>
<name>A0ABV1SEI1_9RHOB</name>
<dbReference type="InterPro" id="IPR007729">
    <property type="entry name" value="DGOK"/>
</dbReference>
<evidence type="ECO:0000313" key="2">
    <source>
        <dbReference type="Proteomes" id="UP001438953"/>
    </source>
</evidence>
<dbReference type="EMBL" id="JAYWLC010000003">
    <property type="protein sequence ID" value="MER5171304.1"/>
    <property type="molecule type" value="Genomic_DNA"/>
</dbReference>
<dbReference type="Pfam" id="PF05035">
    <property type="entry name" value="DGOK"/>
    <property type="match status" value="1"/>
</dbReference>
<dbReference type="InterPro" id="IPR042257">
    <property type="entry name" value="DGOK_C"/>
</dbReference>
<dbReference type="RefSeq" id="WP_350935554.1">
    <property type="nucleotide sequence ID" value="NZ_JAYWLC010000003.1"/>
</dbReference>
<organism evidence="1 2">
    <name type="scientific">Thioclava kandeliae</name>
    <dbReference type="NCBI Taxonomy" id="3070818"/>
    <lineage>
        <taxon>Bacteria</taxon>
        <taxon>Pseudomonadati</taxon>
        <taxon>Pseudomonadota</taxon>
        <taxon>Alphaproteobacteria</taxon>
        <taxon>Rhodobacterales</taxon>
        <taxon>Paracoccaceae</taxon>
        <taxon>Thioclava</taxon>
    </lineage>
</organism>
<accession>A0ABV1SEI1</accession>
<keyword evidence="2" id="KW-1185">Reference proteome</keyword>